<dbReference type="EMBL" id="QPJC01000008">
    <property type="protein sequence ID" value="RCW42873.1"/>
    <property type="molecule type" value="Genomic_DNA"/>
</dbReference>
<organism evidence="5 6">
    <name type="scientific">Halopolyspora algeriensis</name>
    <dbReference type="NCBI Taxonomy" id="1500506"/>
    <lineage>
        <taxon>Bacteria</taxon>
        <taxon>Bacillati</taxon>
        <taxon>Actinomycetota</taxon>
        <taxon>Actinomycetes</taxon>
        <taxon>Actinomycetes incertae sedis</taxon>
        <taxon>Halopolyspora</taxon>
    </lineage>
</organism>
<evidence type="ECO:0000259" key="4">
    <source>
        <dbReference type="PROSITE" id="PS50043"/>
    </source>
</evidence>
<protein>
    <submittedName>
        <fullName evidence="5">Regulatory LuxR family protein</fullName>
    </submittedName>
</protein>
<sequence>MAGAGSSNEDISGRLFLSRATVKTHLVHIYSKLGVDSRTAAVAAASERGLVRRW</sequence>
<keyword evidence="2" id="KW-0238">DNA-binding</keyword>
<gene>
    <name evidence="5" type="ORF">DFQ14_108133</name>
</gene>
<dbReference type="InterPro" id="IPR000792">
    <property type="entry name" value="Tscrpt_reg_LuxR_C"/>
</dbReference>
<keyword evidence="3" id="KW-0804">Transcription</keyword>
<name>A0A368VTU4_9ACTN</name>
<dbReference type="Proteomes" id="UP000253495">
    <property type="component" value="Unassembled WGS sequence"/>
</dbReference>
<dbReference type="InterPro" id="IPR016032">
    <property type="entry name" value="Sig_transdc_resp-reg_C-effctor"/>
</dbReference>
<dbReference type="SMART" id="SM00421">
    <property type="entry name" value="HTH_LUXR"/>
    <property type="match status" value="1"/>
</dbReference>
<evidence type="ECO:0000256" key="1">
    <source>
        <dbReference type="ARBA" id="ARBA00023015"/>
    </source>
</evidence>
<dbReference type="CDD" id="cd06170">
    <property type="entry name" value="LuxR_C_like"/>
    <property type="match status" value="1"/>
</dbReference>
<comment type="caution">
    <text evidence="5">The sequence shown here is derived from an EMBL/GenBank/DDBJ whole genome shotgun (WGS) entry which is preliminary data.</text>
</comment>
<keyword evidence="6" id="KW-1185">Reference proteome</keyword>
<dbReference type="Pfam" id="PF00196">
    <property type="entry name" value="GerE"/>
    <property type="match status" value="1"/>
</dbReference>
<evidence type="ECO:0000256" key="2">
    <source>
        <dbReference type="ARBA" id="ARBA00023125"/>
    </source>
</evidence>
<accession>A0A368VTU4</accession>
<evidence type="ECO:0000256" key="3">
    <source>
        <dbReference type="ARBA" id="ARBA00023163"/>
    </source>
</evidence>
<dbReference type="PROSITE" id="PS50043">
    <property type="entry name" value="HTH_LUXR_2"/>
    <property type="match status" value="1"/>
</dbReference>
<dbReference type="Gene3D" id="1.10.10.10">
    <property type="entry name" value="Winged helix-like DNA-binding domain superfamily/Winged helix DNA-binding domain"/>
    <property type="match status" value="1"/>
</dbReference>
<reference evidence="5 6" key="1">
    <citation type="submission" date="2018-07" db="EMBL/GenBank/DDBJ databases">
        <title>Genomic Encyclopedia of Type Strains, Phase III (KMG-III): the genomes of soil and plant-associated and newly described type strains.</title>
        <authorList>
            <person name="Whitman W."/>
        </authorList>
    </citation>
    <scope>NUCLEOTIDE SEQUENCE [LARGE SCALE GENOMIC DNA]</scope>
    <source>
        <strain evidence="5 6">CECT 8575</strain>
    </source>
</reference>
<dbReference type="GO" id="GO:0006355">
    <property type="term" value="P:regulation of DNA-templated transcription"/>
    <property type="evidence" value="ECO:0007669"/>
    <property type="project" value="InterPro"/>
</dbReference>
<dbReference type="PANTHER" id="PTHR44688">
    <property type="entry name" value="DNA-BINDING TRANSCRIPTIONAL ACTIVATOR DEVR_DOSR"/>
    <property type="match status" value="1"/>
</dbReference>
<proteinExistence type="predicted"/>
<dbReference type="GO" id="GO:0003677">
    <property type="term" value="F:DNA binding"/>
    <property type="evidence" value="ECO:0007669"/>
    <property type="project" value="UniProtKB-KW"/>
</dbReference>
<dbReference type="AlphaFoldDB" id="A0A368VTU4"/>
<dbReference type="PANTHER" id="PTHR44688:SF16">
    <property type="entry name" value="DNA-BINDING TRANSCRIPTIONAL ACTIVATOR DEVR_DOSR"/>
    <property type="match status" value="1"/>
</dbReference>
<dbReference type="PROSITE" id="PS00622">
    <property type="entry name" value="HTH_LUXR_1"/>
    <property type="match status" value="1"/>
</dbReference>
<dbReference type="SUPFAM" id="SSF46894">
    <property type="entry name" value="C-terminal effector domain of the bipartite response regulators"/>
    <property type="match status" value="1"/>
</dbReference>
<dbReference type="InterPro" id="IPR036388">
    <property type="entry name" value="WH-like_DNA-bd_sf"/>
</dbReference>
<evidence type="ECO:0000313" key="6">
    <source>
        <dbReference type="Proteomes" id="UP000253495"/>
    </source>
</evidence>
<dbReference type="PRINTS" id="PR00038">
    <property type="entry name" value="HTHLUXR"/>
</dbReference>
<evidence type="ECO:0000313" key="5">
    <source>
        <dbReference type="EMBL" id="RCW42873.1"/>
    </source>
</evidence>
<feature type="domain" description="HTH luxR-type" evidence="4">
    <location>
        <begin position="1"/>
        <end position="49"/>
    </location>
</feature>
<keyword evidence="1" id="KW-0805">Transcription regulation</keyword>